<evidence type="ECO:0000256" key="1">
    <source>
        <dbReference type="SAM" id="MobiDB-lite"/>
    </source>
</evidence>
<evidence type="ECO:0000313" key="2">
    <source>
        <dbReference type="EMBL" id="MCQ6289394.1"/>
    </source>
</evidence>
<feature type="non-terminal residue" evidence="2">
    <location>
        <position position="48"/>
    </location>
</feature>
<proteinExistence type="predicted"/>
<evidence type="ECO:0000313" key="3">
    <source>
        <dbReference type="Proteomes" id="UP001204643"/>
    </source>
</evidence>
<reference evidence="2" key="1">
    <citation type="submission" date="2022-07" db="EMBL/GenBank/DDBJ databases">
        <title>Identification and characterization of Bacillus thuringiensis and other Bacillus cereus group isolates from spinach by whole genome sequencing.</title>
        <authorList>
            <person name="Zao X."/>
            <person name="Zervas A."/>
            <person name="Hendriks M."/>
            <person name="Rajkovic A."/>
            <person name="Van Overbeek L."/>
            <person name="Hendriksen N.B."/>
            <person name="Uyttendaele M."/>
        </authorList>
    </citation>
    <scope>NUCLEOTIDE SEQUENCE</scope>
    <source>
        <strain evidence="2">781001F-1</strain>
    </source>
</reference>
<comment type="caution">
    <text evidence="2">The sequence shown here is derived from an EMBL/GenBank/DDBJ whole genome shotgun (WGS) entry which is preliminary data.</text>
</comment>
<accession>A0AAW5L9A2</accession>
<dbReference type="AlphaFoldDB" id="A0AAW5L9A2"/>
<dbReference type="EMBL" id="JANHEB010000406">
    <property type="protein sequence ID" value="MCQ6289394.1"/>
    <property type="molecule type" value="Genomic_DNA"/>
</dbReference>
<protein>
    <submittedName>
        <fullName evidence="2">YteA family sporulation protein</fullName>
    </submittedName>
</protein>
<organism evidence="2 3">
    <name type="scientific">Bacillus cereus</name>
    <dbReference type="NCBI Taxonomy" id="1396"/>
    <lineage>
        <taxon>Bacteria</taxon>
        <taxon>Bacillati</taxon>
        <taxon>Bacillota</taxon>
        <taxon>Bacilli</taxon>
        <taxon>Bacillales</taxon>
        <taxon>Bacillaceae</taxon>
        <taxon>Bacillus</taxon>
        <taxon>Bacillus cereus group</taxon>
    </lineage>
</organism>
<name>A0AAW5L9A2_BACCE</name>
<gene>
    <name evidence="2" type="ORF">NPM19_33345</name>
</gene>
<feature type="region of interest" description="Disordered" evidence="1">
    <location>
        <begin position="18"/>
        <end position="48"/>
    </location>
</feature>
<feature type="compositionally biased region" description="Basic and acidic residues" evidence="1">
    <location>
        <begin position="27"/>
        <end position="40"/>
    </location>
</feature>
<sequence>MLTPQQVGQLKSILEKQKQQLDQTIQTHEKPARPSQRDAVGELSSIDN</sequence>
<dbReference type="Proteomes" id="UP001204643">
    <property type="component" value="Unassembled WGS sequence"/>
</dbReference>